<keyword evidence="3" id="KW-0963">Cytoplasm</keyword>
<accession>A0ABQ5NB82</accession>
<gene>
    <name evidence="3 4" type="primary">scpA</name>
    <name evidence="4" type="ORF">bsdE14_38590</name>
</gene>
<evidence type="ECO:0000256" key="1">
    <source>
        <dbReference type="ARBA" id="ARBA00022829"/>
    </source>
</evidence>
<comment type="subunit">
    <text evidence="3">Component of a cohesin-like complex composed of ScpA, ScpB and the Smc homodimer, in which ScpA and ScpB bind to the head domain of Smc. The presence of the three proteins is required for the association of the complex with DNA.</text>
</comment>
<evidence type="ECO:0000256" key="3">
    <source>
        <dbReference type="HAMAP-Rule" id="MF_01805"/>
    </source>
</evidence>
<dbReference type="PANTHER" id="PTHR33969">
    <property type="entry name" value="SEGREGATION AND CONDENSATION PROTEIN A"/>
    <property type="match status" value="1"/>
</dbReference>
<dbReference type="Gene3D" id="1.10.10.580">
    <property type="entry name" value="Structural maintenance of chromosome 1. Chain E"/>
    <property type="match status" value="1"/>
</dbReference>
<dbReference type="EMBL" id="BRXR01000001">
    <property type="protein sequence ID" value="GLC32449.1"/>
    <property type="molecule type" value="Genomic_DNA"/>
</dbReference>
<dbReference type="HAMAP" id="MF_01805">
    <property type="entry name" value="ScpA"/>
    <property type="match status" value="1"/>
</dbReference>
<evidence type="ECO:0000313" key="4">
    <source>
        <dbReference type="EMBL" id="GLC32449.1"/>
    </source>
</evidence>
<dbReference type="PANTHER" id="PTHR33969:SF2">
    <property type="entry name" value="SEGREGATION AND CONDENSATION PROTEIN A"/>
    <property type="match status" value="1"/>
</dbReference>
<keyword evidence="1 3" id="KW-0159">Chromosome partition</keyword>
<reference evidence="4 5" key="1">
    <citation type="journal article" date="2024" name="Int. J. Syst. Evol. Microbiol.">
        <title>Clostridium omnivorum sp. nov., isolated from anoxic soil under the treatment of reductive soil disinfestation.</title>
        <authorList>
            <person name="Ueki A."/>
            <person name="Tonouchi A."/>
            <person name="Kaku N."/>
            <person name="Honma S."/>
            <person name="Ueki K."/>
        </authorList>
    </citation>
    <scope>NUCLEOTIDE SEQUENCE [LARGE SCALE GENOMIC DNA]</scope>
    <source>
        <strain evidence="4 5">E14</strain>
    </source>
</reference>
<keyword evidence="3" id="KW-0131">Cell cycle</keyword>
<dbReference type="InterPro" id="IPR003768">
    <property type="entry name" value="ScpA"/>
</dbReference>
<comment type="subcellular location">
    <subcellularLocation>
        <location evidence="3">Cytoplasm</location>
    </subcellularLocation>
    <text evidence="3">Associated with two foci at the outer edges of the nucleoid region in young cells, and at four foci within both cell halves in older cells.</text>
</comment>
<dbReference type="Pfam" id="PF02616">
    <property type="entry name" value="SMC_ScpA"/>
    <property type="match status" value="1"/>
</dbReference>
<evidence type="ECO:0000313" key="5">
    <source>
        <dbReference type="Proteomes" id="UP001208567"/>
    </source>
</evidence>
<dbReference type="Proteomes" id="UP001208567">
    <property type="component" value="Unassembled WGS sequence"/>
</dbReference>
<organism evidence="4 5">
    <name type="scientific">Clostridium omnivorum</name>
    <dbReference type="NCBI Taxonomy" id="1604902"/>
    <lineage>
        <taxon>Bacteria</taxon>
        <taxon>Bacillati</taxon>
        <taxon>Bacillota</taxon>
        <taxon>Clostridia</taxon>
        <taxon>Eubacteriales</taxon>
        <taxon>Clostridiaceae</taxon>
        <taxon>Clostridium</taxon>
    </lineage>
</organism>
<evidence type="ECO:0000256" key="2">
    <source>
        <dbReference type="ARBA" id="ARBA00044777"/>
    </source>
</evidence>
<comment type="function">
    <text evidence="3">Participates in chromosomal partition during cell division. May act via the formation of a condensin-like complex containing Smc and ScpB that pull DNA away from mid-cell into both cell halves.</text>
</comment>
<name>A0ABQ5NB82_9CLOT</name>
<dbReference type="RefSeq" id="WP_264851755.1">
    <property type="nucleotide sequence ID" value="NZ_BRXR01000001.1"/>
</dbReference>
<keyword evidence="5" id="KW-1185">Reference proteome</keyword>
<sequence>MSINIKIQNFEGPFDLLLHLIKKNEMDIYDIQIYEITSQYLQYLNEMKEMDLDITSEFIVIAATLIEIKSKLLLPVSKNEEEENTEEKDPRKELIERLVEYKKFKYIAQILRAKEEGTGVMYPKKAEIIEDLNPKNNVVPLNEILKDITMLDLYNIYNNLLHIYESKMNTANVIQREIPVDSFKIEDKMDHLKEIIHPGKKLYFSSIIKDCGSKIEVVVTFLALLELIKLKSVKVLQEKSFTEIYIEGVDADE</sequence>
<keyword evidence="3" id="KW-0132">Cell division</keyword>
<dbReference type="Gene3D" id="6.10.250.2410">
    <property type="match status" value="1"/>
</dbReference>
<protein>
    <recommendedName>
        <fullName evidence="2 3">Segregation and condensation protein A</fullName>
    </recommendedName>
</protein>
<dbReference type="InterPro" id="IPR023093">
    <property type="entry name" value="ScpA-like_C"/>
</dbReference>
<comment type="similarity">
    <text evidence="3">Belongs to the ScpA family.</text>
</comment>
<comment type="caution">
    <text evidence="4">The sequence shown here is derived from an EMBL/GenBank/DDBJ whole genome shotgun (WGS) entry which is preliminary data.</text>
</comment>
<proteinExistence type="inferred from homology"/>
<dbReference type="NCBIfam" id="NF000994">
    <property type="entry name" value="PRK00104.1-3"/>
    <property type="match status" value="1"/>
</dbReference>